<feature type="transmembrane region" description="Helical" evidence="1">
    <location>
        <begin position="21"/>
        <end position="42"/>
    </location>
</feature>
<gene>
    <name evidence="2" type="ORF">ADL15_10540</name>
</gene>
<evidence type="ECO:0000313" key="3">
    <source>
        <dbReference type="Proteomes" id="UP000053244"/>
    </source>
</evidence>
<feature type="transmembrane region" description="Helical" evidence="1">
    <location>
        <begin position="112"/>
        <end position="134"/>
    </location>
</feature>
<proteinExistence type="predicted"/>
<evidence type="ECO:0000256" key="1">
    <source>
        <dbReference type="SAM" id="Phobius"/>
    </source>
</evidence>
<keyword evidence="1" id="KW-0472">Membrane</keyword>
<feature type="transmembrane region" description="Helical" evidence="1">
    <location>
        <begin position="54"/>
        <end position="71"/>
    </location>
</feature>
<name>A0A0X3V2L5_9ACTN</name>
<dbReference type="RefSeq" id="WP_067687767.1">
    <property type="nucleotide sequence ID" value="NZ_LLZH01000059.1"/>
</dbReference>
<organism evidence="2 3">
    <name type="scientific">Actinoplanes awajinensis subsp. mycoplanecinus</name>
    <dbReference type="NCBI Taxonomy" id="135947"/>
    <lineage>
        <taxon>Bacteria</taxon>
        <taxon>Bacillati</taxon>
        <taxon>Actinomycetota</taxon>
        <taxon>Actinomycetes</taxon>
        <taxon>Micromonosporales</taxon>
        <taxon>Micromonosporaceae</taxon>
        <taxon>Actinoplanes</taxon>
    </lineage>
</organism>
<dbReference type="AlphaFoldDB" id="A0A0X3V2L5"/>
<keyword evidence="1" id="KW-0812">Transmembrane</keyword>
<keyword evidence="1" id="KW-1133">Transmembrane helix</keyword>
<reference evidence="2 3" key="1">
    <citation type="submission" date="2015-10" db="EMBL/GenBank/DDBJ databases">
        <authorList>
            <person name="Gilbert D.G."/>
        </authorList>
    </citation>
    <scope>NUCLEOTIDE SEQUENCE [LARGE SCALE GENOMIC DNA]</scope>
    <source>
        <strain evidence="2 3">NRRL B-16712</strain>
    </source>
</reference>
<protein>
    <submittedName>
        <fullName evidence="2">Uncharacterized protein</fullName>
    </submittedName>
</protein>
<sequence length="142" mass="14817">MTQQPSTGRGLRREPVPVASVGDMLGAAFAGLVVGIAVVLVLEGILALTGAADFGETNGWLIVILPVWLFIEQFRAEGYGADRVVVALLGIGFGAALGMTVAGLLADYTPNLVSGGSGAVTGTVVYCFVWFYGLRWLRQRSG</sequence>
<comment type="caution">
    <text evidence="2">The sequence shown here is derived from an EMBL/GenBank/DDBJ whole genome shotgun (WGS) entry which is preliminary data.</text>
</comment>
<accession>A0A0X3V2L5</accession>
<dbReference type="EMBL" id="LLZH01000059">
    <property type="protein sequence ID" value="KUL39025.1"/>
    <property type="molecule type" value="Genomic_DNA"/>
</dbReference>
<feature type="transmembrane region" description="Helical" evidence="1">
    <location>
        <begin position="83"/>
        <end position="106"/>
    </location>
</feature>
<keyword evidence="3" id="KW-1185">Reference proteome</keyword>
<dbReference type="Proteomes" id="UP000053244">
    <property type="component" value="Unassembled WGS sequence"/>
</dbReference>
<evidence type="ECO:0000313" key="2">
    <source>
        <dbReference type="EMBL" id="KUL39025.1"/>
    </source>
</evidence>